<reference evidence="1 2" key="1">
    <citation type="submission" date="2020-02" db="EMBL/GenBank/DDBJ databases">
        <authorList>
            <person name="Kociolek L.K."/>
            <person name="Ozer E.A."/>
        </authorList>
    </citation>
    <scope>NUCLEOTIDE SEQUENCE [LARGE SCALE GENOMIC DNA]</scope>
    <source>
        <strain evidence="1 2">ATCC 14501</strain>
    </source>
</reference>
<sequence>MYPCKGVHYPARQTGVVIAGDKEYVVGEDGFEPGYYDVSTKEPVKTNAFKLGVNQTILNIRYYNRNKISLSQGSSVIMTRSKFEPLNFMMISPY</sequence>
<dbReference type="Proteomes" id="UP000503330">
    <property type="component" value="Chromosome"/>
</dbReference>
<proteinExistence type="predicted"/>
<dbReference type="EMBL" id="CP048838">
    <property type="protein sequence ID" value="QJA04586.1"/>
    <property type="molecule type" value="Genomic_DNA"/>
</dbReference>
<evidence type="ECO:0000313" key="1">
    <source>
        <dbReference type="EMBL" id="QJA04586.1"/>
    </source>
</evidence>
<accession>A0AAP9MJU3</accession>
<organism evidence="1 2">
    <name type="scientific">Clostridium innocuum</name>
    <dbReference type="NCBI Taxonomy" id="1522"/>
    <lineage>
        <taxon>Bacteria</taxon>
        <taxon>Bacillati</taxon>
        <taxon>Bacillota</taxon>
        <taxon>Clostridia</taxon>
        <taxon>Eubacteriales</taxon>
        <taxon>Clostridiaceae</taxon>
        <taxon>Clostridium</taxon>
    </lineage>
</organism>
<dbReference type="AlphaFoldDB" id="A0AAP9MJU3"/>
<evidence type="ECO:0000313" key="2">
    <source>
        <dbReference type="Proteomes" id="UP000503330"/>
    </source>
</evidence>
<dbReference type="GeneID" id="61927909"/>
<dbReference type="RefSeq" id="WP_002606027.1">
    <property type="nucleotide sequence ID" value="NZ_BAAACC010000023.1"/>
</dbReference>
<name>A0AAP9MJU3_CLOIN</name>
<protein>
    <submittedName>
        <fullName evidence="1">Uncharacterized protein</fullName>
    </submittedName>
</protein>
<gene>
    <name evidence="1" type="ORF">G4D54_20190</name>
</gene>